<keyword evidence="5 8" id="KW-1133">Transmembrane helix</keyword>
<dbReference type="InterPro" id="IPR036259">
    <property type="entry name" value="MFS_trans_sf"/>
</dbReference>
<comment type="subcellular location">
    <subcellularLocation>
        <location evidence="1">Endomembrane system</location>
        <topology evidence="1">Multi-pass membrane protein</topology>
    </subcellularLocation>
</comment>
<dbReference type="PROSITE" id="PS50850">
    <property type="entry name" value="MFS"/>
    <property type="match status" value="1"/>
</dbReference>
<dbReference type="Gene3D" id="1.20.1720.10">
    <property type="entry name" value="Multidrug resistance protein D"/>
    <property type="match status" value="1"/>
</dbReference>
<keyword evidence="3" id="KW-0813">Transport</keyword>
<feature type="transmembrane region" description="Helical" evidence="8">
    <location>
        <begin position="264"/>
        <end position="284"/>
    </location>
</feature>
<feature type="transmembrane region" description="Helical" evidence="8">
    <location>
        <begin position="329"/>
        <end position="352"/>
    </location>
</feature>
<evidence type="ECO:0000256" key="1">
    <source>
        <dbReference type="ARBA" id="ARBA00004127"/>
    </source>
</evidence>
<name>A0A8K0TFW4_9PEZI</name>
<evidence type="ECO:0000313" key="11">
    <source>
        <dbReference type="Proteomes" id="UP000813385"/>
    </source>
</evidence>
<keyword evidence="11" id="KW-1185">Reference proteome</keyword>
<dbReference type="GO" id="GO:0046943">
    <property type="term" value="F:carboxylic acid transmembrane transporter activity"/>
    <property type="evidence" value="ECO:0007669"/>
    <property type="project" value="UniProtKB-ARBA"/>
</dbReference>
<evidence type="ECO:0000256" key="7">
    <source>
        <dbReference type="SAM" id="MobiDB-lite"/>
    </source>
</evidence>
<dbReference type="InterPro" id="IPR011701">
    <property type="entry name" value="MFS"/>
</dbReference>
<organism evidence="10 11">
    <name type="scientific">Plectosphaerella cucumerina</name>
    <dbReference type="NCBI Taxonomy" id="40658"/>
    <lineage>
        <taxon>Eukaryota</taxon>
        <taxon>Fungi</taxon>
        <taxon>Dikarya</taxon>
        <taxon>Ascomycota</taxon>
        <taxon>Pezizomycotina</taxon>
        <taxon>Sordariomycetes</taxon>
        <taxon>Hypocreomycetidae</taxon>
        <taxon>Glomerellales</taxon>
        <taxon>Plectosphaerellaceae</taxon>
        <taxon>Plectosphaerella</taxon>
    </lineage>
</organism>
<feature type="transmembrane region" description="Helical" evidence="8">
    <location>
        <begin position="193"/>
        <end position="211"/>
    </location>
</feature>
<feature type="region of interest" description="Disordered" evidence="7">
    <location>
        <begin position="1"/>
        <end position="57"/>
    </location>
</feature>
<evidence type="ECO:0000256" key="4">
    <source>
        <dbReference type="ARBA" id="ARBA00022692"/>
    </source>
</evidence>
<evidence type="ECO:0000313" key="10">
    <source>
        <dbReference type="EMBL" id="KAH7362677.1"/>
    </source>
</evidence>
<dbReference type="EMBL" id="JAGPXD010000003">
    <property type="protein sequence ID" value="KAH7362677.1"/>
    <property type="molecule type" value="Genomic_DNA"/>
</dbReference>
<feature type="transmembrane region" description="Helical" evidence="8">
    <location>
        <begin position="223"/>
        <end position="243"/>
    </location>
</feature>
<evidence type="ECO:0000256" key="8">
    <source>
        <dbReference type="SAM" id="Phobius"/>
    </source>
</evidence>
<evidence type="ECO:0000256" key="6">
    <source>
        <dbReference type="ARBA" id="ARBA00023136"/>
    </source>
</evidence>
<proteinExistence type="inferred from homology"/>
<dbReference type="AlphaFoldDB" id="A0A8K0TFW4"/>
<dbReference type="PANTHER" id="PTHR23501:SF78">
    <property type="entry name" value="MAJOR FACILITATOR SUPERFAMILY (MFS) PROFILE DOMAIN-CONTAINING PROTEIN-RELATED"/>
    <property type="match status" value="1"/>
</dbReference>
<dbReference type="InterPro" id="IPR020846">
    <property type="entry name" value="MFS_dom"/>
</dbReference>
<feature type="transmembrane region" description="Helical" evidence="8">
    <location>
        <begin position="67"/>
        <end position="83"/>
    </location>
</feature>
<dbReference type="Proteomes" id="UP000813385">
    <property type="component" value="Unassembled WGS sequence"/>
</dbReference>
<feature type="transmembrane region" description="Helical" evidence="8">
    <location>
        <begin position="364"/>
        <end position="386"/>
    </location>
</feature>
<feature type="transmembrane region" description="Helical" evidence="8">
    <location>
        <begin position="534"/>
        <end position="553"/>
    </location>
</feature>
<reference evidence="10" key="1">
    <citation type="journal article" date="2021" name="Nat. Commun.">
        <title>Genetic determinants of endophytism in the Arabidopsis root mycobiome.</title>
        <authorList>
            <person name="Mesny F."/>
            <person name="Miyauchi S."/>
            <person name="Thiergart T."/>
            <person name="Pickel B."/>
            <person name="Atanasova L."/>
            <person name="Karlsson M."/>
            <person name="Huettel B."/>
            <person name="Barry K.W."/>
            <person name="Haridas S."/>
            <person name="Chen C."/>
            <person name="Bauer D."/>
            <person name="Andreopoulos W."/>
            <person name="Pangilinan J."/>
            <person name="LaButti K."/>
            <person name="Riley R."/>
            <person name="Lipzen A."/>
            <person name="Clum A."/>
            <person name="Drula E."/>
            <person name="Henrissat B."/>
            <person name="Kohler A."/>
            <person name="Grigoriev I.V."/>
            <person name="Martin F.M."/>
            <person name="Hacquard S."/>
        </authorList>
    </citation>
    <scope>NUCLEOTIDE SEQUENCE</scope>
    <source>
        <strain evidence="10">MPI-CAGE-AT-0016</strain>
    </source>
</reference>
<dbReference type="GO" id="GO:0005886">
    <property type="term" value="C:plasma membrane"/>
    <property type="evidence" value="ECO:0007669"/>
    <property type="project" value="TreeGrafter"/>
</dbReference>
<feature type="transmembrane region" description="Helical" evidence="8">
    <location>
        <begin position="393"/>
        <end position="414"/>
    </location>
</feature>
<evidence type="ECO:0000259" key="9">
    <source>
        <dbReference type="PROSITE" id="PS50850"/>
    </source>
</evidence>
<dbReference type="Pfam" id="PF07690">
    <property type="entry name" value="MFS_1"/>
    <property type="match status" value="1"/>
</dbReference>
<feature type="domain" description="Major facilitator superfamily (MFS) profile" evidence="9">
    <location>
        <begin position="70"/>
        <end position="558"/>
    </location>
</feature>
<dbReference type="PRINTS" id="PR01036">
    <property type="entry name" value="TCRTETB"/>
</dbReference>
<feature type="transmembrane region" description="Helical" evidence="8">
    <location>
        <begin position="134"/>
        <end position="154"/>
    </location>
</feature>
<comment type="caution">
    <text evidence="10">The sequence shown here is derived from an EMBL/GenBank/DDBJ whole genome shotgun (WGS) entry which is preliminary data.</text>
</comment>
<dbReference type="SUPFAM" id="SSF103473">
    <property type="entry name" value="MFS general substrate transporter"/>
    <property type="match status" value="1"/>
</dbReference>
<keyword evidence="6 8" id="KW-0472">Membrane</keyword>
<feature type="compositionally biased region" description="Polar residues" evidence="7">
    <location>
        <begin position="32"/>
        <end position="44"/>
    </location>
</feature>
<accession>A0A8K0TFW4</accession>
<feature type="transmembrane region" description="Helical" evidence="8">
    <location>
        <begin position="103"/>
        <end position="122"/>
    </location>
</feature>
<dbReference type="Gene3D" id="1.20.1250.20">
    <property type="entry name" value="MFS general substrate transporter like domains"/>
    <property type="match status" value="1"/>
</dbReference>
<evidence type="ECO:0000256" key="2">
    <source>
        <dbReference type="ARBA" id="ARBA00008335"/>
    </source>
</evidence>
<protein>
    <submittedName>
        <fullName evidence="10">Major facilitator superfamily transporter</fullName>
    </submittedName>
</protein>
<dbReference type="FunFam" id="1.20.1720.10:FF:000013">
    <property type="entry name" value="Related to multidrug resistance proteins"/>
    <property type="match status" value="1"/>
</dbReference>
<gene>
    <name evidence="10" type="ORF">B0T11DRAFT_86647</name>
</gene>
<evidence type="ECO:0000256" key="5">
    <source>
        <dbReference type="ARBA" id="ARBA00022989"/>
    </source>
</evidence>
<keyword evidence="4 8" id="KW-0812">Transmembrane</keyword>
<feature type="transmembrane region" description="Helical" evidence="8">
    <location>
        <begin position="160"/>
        <end position="181"/>
    </location>
</feature>
<dbReference type="OrthoDB" id="10021397at2759"/>
<feature type="transmembrane region" description="Helical" evidence="8">
    <location>
        <begin position="290"/>
        <end position="309"/>
    </location>
</feature>
<feature type="transmembrane region" description="Helical" evidence="8">
    <location>
        <begin position="420"/>
        <end position="442"/>
    </location>
</feature>
<dbReference type="GO" id="GO:0012505">
    <property type="term" value="C:endomembrane system"/>
    <property type="evidence" value="ECO:0007669"/>
    <property type="project" value="UniProtKB-SubCell"/>
</dbReference>
<dbReference type="PANTHER" id="PTHR23501">
    <property type="entry name" value="MAJOR FACILITATOR SUPERFAMILY"/>
    <property type="match status" value="1"/>
</dbReference>
<evidence type="ECO:0000256" key="3">
    <source>
        <dbReference type="ARBA" id="ARBA00022448"/>
    </source>
</evidence>
<sequence>MRPSSPSIPNGAAAPTGTEISFSDDEPAKNGTYPTAQQDGTATNRSRDDSDVESVGGQRNMMTTKRLLVAMPALSVALFVSFIDQTSVATATPIIARDLDTGAATSWIGASFLIASTAFQLINGRLSDIFGRKNLLLICLALMAFGDLGCGFARTAQQLFACRAIAGIGGGGINSLVMIIVSDITTLQNRGTYQGLLGGVIALGNGIGPFLGGAIVEGATWRWVFWMIPILMVPTALIIRFYLPLKHHAGNHAEKVKKIDFGGIALNMAATLLVLIPLSGGGVTHAWTSAFFLASTIIGLVLAVIFVLYEWKIPALPIMPLRLYCAPHVWALLLQSFLTGLAYFGGLFYLPIYFQSVLKFKPMAAGAIILALVISSSFASIACGLYMKRANRYMPSILVGYLLWTVGGGLNLLFDEHTKLGVLIVILIVQGIGIGLTLQPTLVGMYANSRGEDRAVITGLRNFIRTIGGSFGLVISGVILSNTLRGELAQEEGIFETPAQLARLTSSISALDKLNLSQGQRAIVLNAYMLGLHYVFIFYVVCTGVGLVLTYWVGDTPLTKGTKPADEEAVVEEKTAAPAAAAVQGPEVGK</sequence>
<comment type="similarity">
    <text evidence="2">Belongs to the major facilitator superfamily.</text>
</comment>